<dbReference type="Proteomes" id="UP000179807">
    <property type="component" value="Unassembled WGS sequence"/>
</dbReference>
<keyword evidence="5" id="KW-0472">Membrane</keyword>
<comment type="caution">
    <text evidence="6">The sequence shown here is derived from an EMBL/GenBank/DDBJ whole genome shotgun (WGS) entry which is preliminary data.</text>
</comment>
<evidence type="ECO:0000256" key="1">
    <source>
        <dbReference type="ARBA" id="ARBA00004184"/>
    </source>
</evidence>
<dbReference type="GO" id="GO:0007032">
    <property type="term" value="P:endosome organization"/>
    <property type="evidence" value="ECO:0007669"/>
    <property type="project" value="TreeGrafter"/>
</dbReference>
<keyword evidence="7" id="KW-1185">Reference proteome</keyword>
<keyword evidence="2" id="KW-0479">Metal-binding</keyword>
<evidence type="ECO:0000256" key="3">
    <source>
        <dbReference type="ARBA" id="ARBA00022771"/>
    </source>
</evidence>
<dbReference type="AlphaFoldDB" id="A0A1J4JDM0"/>
<dbReference type="PANTHER" id="PTHR23323:SF24">
    <property type="entry name" value="VACUOLAR PROTEIN SORTING-ASSOCIATED PROTEIN 11 HOMOLOG"/>
    <property type="match status" value="1"/>
</dbReference>
<reference evidence="6" key="1">
    <citation type="submission" date="2016-10" db="EMBL/GenBank/DDBJ databases">
        <authorList>
            <person name="Benchimol M."/>
            <person name="Almeida L.G."/>
            <person name="Vasconcelos A.T."/>
            <person name="Perreira-Neves A."/>
            <person name="Rosa I.A."/>
            <person name="Tasca T."/>
            <person name="Bogo M.R."/>
            <person name="de Souza W."/>
        </authorList>
    </citation>
    <scope>NUCLEOTIDE SEQUENCE [LARGE SCALE GENOMIC DNA]</scope>
    <source>
        <strain evidence="6">K</strain>
    </source>
</reference>
<evidence type="ECO:0000256" key="5">
    <source>
        <dbReference type="ARBA" id="ARBA00023136"/>
    </source>
</evidence>
<dbReference type="InterPro" id="IPR057308">
    <property type="entry name" value="CHCR_PEP5_VPS11"/>
</dbReference>
<dbReference type="GeneID" id="94846545"/>
<name>A0A1J4JDM0_9EUKA</name>
<keyword evidence="3" id="KW-0863">Zinc-finger</keyword>
<evidence type="ECO:0000256" key="4">
    <source>
        <dbReference type="ARBA" id="ARBA00022833"/>
    </source>
</evidence>
<evidence type="ECO:0000313" key="7">
    <source>
        <dbReference type="Proteomes" id="UP000179807"/>
    </source>
</evidence>
<dbReference type="Pfam" id="PF23356">
    <property type="entry name" value="TPR_PEP5_VPS11"/>
    <property type="match status" value="1"/>
</dbReference>
<dbReference type="GO" id="GO:0005768">
    <property type="term" value="C:endosome"/>
    <property type="evidence" value="ECO:0007669"/>
    <property type="project" value="TreeGrafter"/>
</dbReference>
<dbReference type="PANTHER" id="PTHR23323">
    <property type="entry name" value="VACUOLAR PROTEIN SORTING-ASSOCIATED PROTEIN"/>
    <property type="match status" value="1"/>
</dbReference>
<evidence type="ECO:0000313" key="6">
    <source>
        <dbReference type="EMBL" id="OHS95771.1"/>
    </source>
</evidence>
<protein>
    <recommendedName>
        <fullName evidence="8">RING-type domain-containing protein</fullName>
    </recommendedName>
</protein>
<dbReference type="GO" id="GO:0030897">
    <property type="term" value="C:HOPS complex"/>
    <property type="evidence" value="ECO:0007669"/>
    <property type="project" value="TreeGrafter"/>
</dbReference>
<proteinExistence type="predicted"/>
<accession>A0A1J4JDM0</accession>
<dbReference type="GO" id="GO:0007033">
    <property type="term" value="P:vacuole organization"/>
    <property type="evidence" value="ECO:0007669"/>
    <property type="project" value="TreeGrafter"/>
</dbReference>
<comment type="subcellular location">
    <subcellularLocation>
        <location evidence="1">Endomembrane system</location>
        <topology evidence="1">Peripheral membrane protein</topology>
    </subcellularLocation>
</comment>
<dbReference type="GO" id="GO:0030674">
    <property type="term" value="F:protein-macromolecule adaptor activity"/>
    <property type="evidence" value="ECO:0007669"/>
    <property type="project" value="TreeGrafter"/>
</dbReference>
<dbReference type="GO" id="GO:0008270">
    <property type="term" value="F:zinc ion binding"/>
    <property type="evidence" value="ECO:0007669"/>
    <property type="project" value="UniProtKB-KW"/>
</dbReference>
<organism evidence="6 7">
    <name type="scientific">Tritrichomonas foetus</name>
    <dbReference type="NCBI Taxonomy" id="1144522"/>
    <lineage>
        <taxon>Eukaryota</taxon>
        <taxon>Metamonada</taxon>
        <taxon>Parabasalia</taxon>
        <taxon>Tritrichomonadida</taxon>
        <taxon>Tritrichomonadidae</taxon>
        <taxon>Tritrichomonas</taxon>
    </lineage>
</organism>
<keyword evidence="4" id="KW-0862">Zinc</keyword>
<evidence type="ECO:0008006" key="8">
    <source>
        <dbReference type="Google" id="ProtNLM"/>
    </source>
</evidence>
<evidence type="ECO:0000256" key="2">
    <source>
        <dbReference type="ARBA" id="ARBA00022723"/>
    </source>
</evidence>
<dbReference type="EMBL" id="MLAK01001223">
    <property type="protein sequence ID" value="OHS95771.1"/>
    <property type="molecule type" value="Genomic_DNA"/>
</dbReference>
<dbReference type="GO" id="GO:0006904">
    <property type="term" value="P:vesicle docking involved in exocytosis"/>
    <property type="evidence" value="ECO:0007669"/>
    <property type="project" value="TreeGrafter"/>
</dbReference>
<dbReference type="VEuPathDB" id="TrichDB:TRFO_38099"/>
<gene>
    <name evidence="6" type="ORF">TRFO_38099</name>
</gene>
<dbReference type="RefSeq" id="XP_068348908.1">
    <property type="nucleotide sequence ID" value="XM_068511841.1"/>
</dbReference>
<sequence>MKTSANERIYRLLDNQQYLEAIKLCRALKISDQSVRARIEDEIAAAECAMKENDFKKAGEIFKTTIGVLEPSFVLTKFFENNQQKYLIDYLAELHIRGFATPGLTQLLFNLFVQAQSRESLHKFIDLISSAQTKKKQKRPPQSLQARIKAKKLGKIAEEEKENNFLQSFDINVAIEMLKKGGMGDEAIRLSQAVGISMTSISSLIDENKFIEAATQIFDHYDEPIGYTMLMKFGTQLLKLDASSSKIIEQCASLIWQTNVDSVDSDFIKLFWEYPELLYGFLKSIITEKPTELFGDTLISLLIPRPRANQNSLFGNPNIANAEEALNYINNNRIPINCANLLAICSECNFLIGAAQLLNRMGRASDALEMLIQENATNDIIRWILQMKPTLKEEDWYKLVILYSSEDGWSQLPQQSRIEFMQHVISNTGGVVPFTRILPLLMKNKEIPIEVLNNGPTELLYNLQLELDEARRERSAKVDLIEKMDNRIKTLESGVIDFEPTRYCMECREEIQPPYICFFCGHCVHSSCAVRGDYGKPICQTCVHGVKHEGKVRRNTDKLVDNVAFLKKFAPAAAASSTADGENQS</sequence>
<dbReference type="GO" id="GO:0048284">
    <property type="term" value="P:organelle fusion"/>
    <property type="evidence" value="ECO:0007669"/>
    <property type="project" value="TreeGrafter"/>
</dbReference>